<name>W7YXE6_9BACL</name>
<dbReference type="STRING" id="1236976.JCM16418_3515"/>
<dbReference type="OrthoDB" id="2558990at2"/>
<dbReference type="AlphaFoldDB" id="W7YXE6"/>
<comment type="caution">
    <text evidence="1">The sequence shown here is derived from an EMBL/GenBank/DDBJ whole genome shotgun (WGS) entry which is preliminary data.</text>
</comment>
<proteinExistence type="predicted"/>
<dbReference type="SUPFAM" id="SSF53474">
    <property type="entry name" value="alpha/beta-Hydrolases"/>
    <property type="match status" value="2"/>
</dbReference>
<dbReference type="Proteomes" id="UP000019364">
    <property type="component" value="Unassembled WGS sequence"/>
</dbReference>
<evidence type="ECO:0008006" key="3">
    <source>
        <dbReference type="Google" id="ProtNLM"/>
    </source>
</evidence>
<dbReference type="InterPro" id="IPR029058">
    <property type="entry name" value="AB_hydrolase_fold"/>
</dbReference>
<evidence type="ECO:0000313" key="1">
    <source>
        <dbReference type="EMBL" id="GAF09376.1"/>
    </source>
</evidence>
<keyword evidence="2" id="KW-1185">Reference proteome</keyword>
<protein>
    <recommendedName>
        <fullName evidence="3">Fungal lipase-like domain-containing protein</fullName>
    </recommendedName>
</protein>
<evidence type="ECO:0000313" key="2">
    <source>
        <dbReference type="Proteomes" id="UP000019364"/>
    </source>
</evidence>
<dbReference type="Gene3D" id="3.40.50.1820">
    <property type="entry name" value="alpha/beta hydrolase"/>
    <property type="match status" value="1"/>
</dbReference>
<sequence length="237" mass="26904">MTETFISSNSTCSMHCRTVVYFFAGVLTYRNNFEAAASEIAKRYRNAKIVMIFPYGIANGTTRTSLIRLLSRQLTQVGYDLTREQSRRVTIASGIIREHVADADHIICIGHSAGGVIAYRAGLYLEKKYGLKGVQIFAVGSPKFHLKDIPFNERFTYITGQNPDRITQIGRWRKPGSRVYQGRPGREIQLEFNPAHVGWQFHASYFLKSAWTDSNQVFHTNSEDLVSKIHELYPGDC</sequence>
<accession>W7YXE6</accession>
<dbReference type="RefSeq" id="WP_036650798.1">
    <property type="nucleotide sequence ID" value="NZ_BAVZ01000011.1"/>
</dbReference>
<organism evidence="1 2">
    <name type="scientific">Paenibacillus pini JCM 16418</name>
    <dbReference type="NCBI Taxonomy" id="1236976"/>
    <lineage>
        <taxon>Bacteria</taxon>
        <taxon>Bacillati</taxon>
        <taxon>Bacillota</taxon>
        <taxon>Bacilli</taxon>
        <taxon>Bacillales</taxon>
        <taxon>Paenibacillaceae</taxon>
        <taxon>Paenibacillus</taxon>
    </lineage>
</organism>
<reference evidence="1 2" key="1">
    <citation type="journal article" date="2014" name="Genome Announc.">
        <title>Draft Genome Sequence of Paenibacillus pini JCM 16418T, Isolated from the Rhizosphere of Pine Tree.</title>
        <authorList>
            <person name="Yuki M."/>
            <person name="Oshima K."/>
            <person name="Suda W."/>
            <person name="Oshida Y."/>
            <person name="Kitamura K."/>
            <person name="Iida Y."/>
            <person name="Hattori M."/>
            <person name="Ohkuma M."/>
        </authorList>
    </citation>
    <scope>NUCLEOTIDE SEQUENCE [LARGE SCALE GENOMIC DNA]</scope>
    <source>
        <strain evidence="1 2">JCM 16418</strain>
    </source>
</reference>
<dbReference type="EMBL" id="BAVZ01000011">
    <property type="protein sequence ID" value="GAF09376.1"/>
    <property type="molecule type" value="Genomic_DNA"/>
</dbReference>
<gene>
    <name evidence="1" type="ORF">JCM16418_3515</name>
</gene>